<dbReference type="SUPFAM" id="SSF52540">
    <property type="entry name" value="P-loop containing nucleoside triphosphate hydrolases"/>
    <property type="match status" value="1"/>
</dbReference>
<dbReference type="EMBL" id="CP011125">
    <property type="protein sequence ID" value="AKF03371.1"/>
    <property type="molecule type" value="Genomic_DNA"/>
</dbReference>
<dbReference type="Gene3D" id="1.10.510.10">
    <property type="entry name" value="Transferase(Phosphotransferase) domain 1"/>
    <property type="match status" value="1"/>
</dbReference>
<dbReference type="SUPFAM" id="SSF55073">
    <property type="entry name" value="Nucleotide cyclase"/>
    <property type="match status" value="1"/>
</dbReference>
<sequence>MQRGETIAGRFVLEDEVAVGGMGRVFRAADRLEGGHVALKVMARLDAEGATRFARESAILARVGHPAIVRYVAHGTIASGEPWLAMEWLEGEDLLAQLGRRRDTRVTKAREDEATVASRSRAAAREEGANERAPRVATLRASLETSEVIVLARRIASALAALHAEGIVHRDVKPSNVFLPGGRVEHAKLLDLGTARTVATPGDVTRTGMIVGTPAYMAPEQARAESALGPGVDVWALGCLLYECLAGISPFAGDHLVAILARIVLEDPVPIAVRRADVPPALASLIGRMLAKDPLDRPRDGAAVLEALDAIDAVHEPLPEIAPPRAIGSGEQRVRSVVLARAAIAASDDTTLRDALARGGAQGDRLAEGSWLVSVPAHLGPTDQATRAARAALLLRDSVPRVAIALTTGRAEGAAHVPIGELVARAASLLESVPGGEIHVDAGTASLLEGRFEQEPAGDAVRLVGARDAEGTRTLMGRPTRTVGRRRELGMLQATWDDCVAEPRARAVLVTAPPGVGKSRLRWELVRAIERKGEPMTLLFAQGDSLSAGSPFVMIAPAIRRAAGIGGGEALELRREKLEALIARTTVDPQIAVFLGELIGAPYDDTHHEALRAARGDPMLLAEQMSAAFVEWLRAETRVAPVLFVVEDLHWGDRPSVRFLDAALRALAESPLFVLALARPEIHDVFPALWSEHALDEIRLEALTRKASIELARDVLGASADDALLETIADRAAGNALYLEEIVRAFAAGEAHEAASVPDTVLGMVQARLDSLGPDARRILRAASVFGEQFWEGGVRALAGETGRGFRTEEWLDELARRELITAQREARIPGEREYRFRHALVRDAAYALLTDQDRALAHRLAGEWLEAAGERDARVLAGHYEIGGARAEAQRWYRRAAELALEGNDLDGTILAAQRAIASGAEGAELGALHALIATARYWQSRYADAADAGRRAASLLAPGTMTWFVACGSALVSMARVGESARFDAMFADVAAAHAEPGAEAAQIVALCRGTFQLIFKGRFDDADATLARIATLVERAPSLDALTRAQVSHVRGVRAAMVGDVGHFLVHLERAVESFERAGDLRNVSLERTTVGWCYAEVGLYERAIEILRASLEHCVHIKAQQAITYAKVNLGYALERVPAHHDEAERVLREAIDETRSVANKRLEGWARGHLASVLRARGDHEGSEREASAACELLVASPGLHAWVLAARARALVSLGRAADALPLAREAMAVLERLGGLLQGESLPPLALVEALDAIGDHDAARAAILDARARIERRTARLPEAAWRVSFVAIDENARTLTRARAE</sequence>
<evidence type="ECO:0000259" key="5">
    <source>
        <dbReference type="PROSITE" id="PS50011"/>
    </source>
</evidence>
<evidence type="ECO:0000256" key="1">
    <source>
        <dbReference type="ARBA" id="ARBA00004167"/>
    </source>
</evidence>
<dbReference type="Proteomes" id="UP000034883">
    <property type="component" value="Chromosome"/>
</dbReference>
<keyword evidence="3" id="KW-0067">ATP-binding</keyword>
<dbReference type="Gene3D" id="1.25.40.10">
    <property type="entry name" value="Tetratricopeptide repeat domain"/>
    <property type="match status" value="1"/>
</dbReference>
<feature type="domain" description="Protein kinase" evidence="5">
    <location>
        <begin position="11"/>
        <end position="318"/>
    </location>
</feature>
<feature type="region of interest" description="Disordered" evidence="4">
    <location>
        <begin position="106"/>
        <end position="129"/>
    </location>
</feature>
<dbReference type="Pfam" id="PF00069">
    <property type="entry name" value="Pkinase"/>
    <property type="match status" value="1"/>
</dbReference>
<dbReference type="GO" id="GO:0005524">
    <property type="term" value="F:ATP binding"/>
    <property type="evidence" value="ECO:0007669"/>
    <property type="project" value="UniProtKB-KW"/>
</dbReference>
<proteinExistence type="predicted"/>
<keyword evidence="2" id="KW-0547">Nucleotide-binding</keyword>
<name>A0A0F6VZF0_9BACT</name>
<dbReference type="RefSeq" id="WP_053230811.1">
    <property type="nucleotide sequence ID" value="NZ_CP011125.1"/>
</dbReference>
<dbReference type="KEGG" id="samy:DB32_000520"/>
<dbReference type="GO" id="GO:0004016">
    <property type="term" value="F:adenylate cyclase activity"/>
    <property type="evidence" value="ECO:0007669"/>
    <property type="project" value="TreeGrafter"/>
</dbReference>
<gene>
    <name evidence="6" type="ORF">DB32_000520</name>
</gene>
<keyword evidence="7" id="KW-1185">Reference proteome</keyword>
<reference evidence="6 7" key="1">
    <citation type="submission" date="2015-03" db="EMBL/GenBank/DDBJ databases">
        <title>Genome assembly of Sandaracinus amylolyticus DSM 53668.</title>
        <authorList>
            <person name="Sharma G."/>
            <person name="Subramanian S."/>
        </authorList>
    </citation>
    <scope>NUCLEOTIDE SEQUENCE [LARGE SCALE GENOMIC DNA]</scope>
    <source>
        <strain evidence="6 7">DSM 53668</strain>
    </source>
</reference>
<dbReference type="Pfam" id="PF13191">
    <property type="entry name" value="AAA_16"/>
    <property type="match status" value="1"/>
</dbReference>
<dbReference type="PANTHER" id="PTHR16305:SF28">
    <property type="entry name" value="GUANYLATE CYCLASE DOMAIN-CONTAINING PROTEIN"/>
    <property type="match status" value="1"/>
</dbReference>
<dbReference type="InterPro" id="IPR029787">
    <property type="entry name" value="Nucleotide_cyclase"/>
</dbReference>
<dbReference type="CDD" id="cd14014">
    <property type="entry name" value="STKc_PknB_like"/>
    <property type="match status" value="1"/>
</dbReference>
<dbReference type="PANTHER" id="PTHR16305">
    <property type="entry name" value="TESTICULAR SOLUBLE ADENYLYL CYCLASE"/>
    <property type="match status" value="1"/>
</dbReference>
<dbReference type="InterPro" id="IPR008271">
    <property type="entry name" value="Ser/Thr_kinase_AS"/>
</dbReference>
<evidence type="ECO:0000313" key="6">
    <source>
        <dbReference type="EMBL" id="AKF03371.1"/>
    </source>
</evidence>
<dbReference type="InterPro" id="IPR011990">
    <property type="entry name" value="TPR-like_helical_dom_sf"/>
</dbReference>
<dbReference type="PROSITE" id="PS00108">
    <property type="entry name" value="PROTEIN_KINASE_ST"/>
    <property type="match status" value="1"/>
</dbReference>
<dbReference type="PROSITE" id="PS50011">
    <property type="entry name" value="PROTEIN_KINASE_DOM"/>
    <property type="match status" value="1"/>
</dbReference>
<evidence type="ECO:0000313" key="7">
    <source>
        <dbReference type="Proteomes" id="UP000034883"/>
    </source>
</evidence>
<evidence type="ECO:0000256" key="2">
    <source>
        <dbReference type="ARBA" id="ARBA00022741"/>
    </source>
</evidence>
<dbReference type="InterPro" id="IPR027417">
    <property type="entry name" value="P-loop_NTPase"/>
</dbReference>
<comment type="subcellular location">
    <subcellularLocation>
        <location evidence="1">Membrane</location>
        <topology evidence="1">Single-pass membrane protein</topology>
    </subcellularLocation>
</comment>
<organism evidence="6 7">
    <name type="scientific">Sandaracinus amylolyticus</name>
    <dbReference type="NCBI Taxonomy" id="927083"/>
    <lineage>
        <taxon>Bacteria</taxon>
        <taxon>Pseudomonadati</taxon>
        <taxon>Myxococcota</taxon>
        <taxon>Polyangia</taxon>
        <taxon>Polyangiales</taxon>
        <taxon>Sandaracinaceae</taxon>
        <taxon>Sandaracinus</taxon>
    </lineage>
</organism>
<evidence type="ECO:0000256" key="3">
    <source>
        <dbReference type="ARBA" id="ARBA00022840"/>
    </source>
</evidence>
<accession>A0A0F6VZF0</accession>
<dbReference type="Gene3D" id="3.30.200.20">
    <property type="entry name" value="Phosphorylase Kinase, domain 1"/>
    <property type="match status" value="1"/>
</dbReference>
<dbReference type="GO" id="GO:0004672">
    <property type="term" value="F:protein kinase activity"/>
    <property type="evidence" value="ECO:0007669"/>
    <property type="project" value="InterPro"/>
</dbReference>
<evidence type="ECO:0000256" key="4">
    <source>
        <dbReference type="SAM" id="MobiDB-lite"/>
    </source>
</evidence>
<dbReference type="InterPro" id="IPR041664">
    <property type="entry name" value="AAA_16"/>
</dbReference>
<dbReference type="InterPro" id="IPR011009">
    <property type="entry name" value="Kinase-like_dom_sf"/>
</dbReference>
<dbReference type="InterPro" id="IPR000719">
    <property type="entry name" value="Prot_kinase_dom"/>
</dbReference>
<protein>
    <submittedName>
        <fullName evidence="6">Adenylate cyclase</fullName>
    </submittedName>
</protein>
<dbReference type="SUPFAM" id="SSF48452">
    <property type="entry name" value="TPR-like"/>
    <property type="match status" value="1"/>
</dbReference>
<dbReference type="SMART" id="SM00220">
    <property type="entry name" value="S_TKc"/>
    <property type="match status" value="1"/>
</dbReference>
<dbReference type="STRING" id="927083.DB32_000520"/>
<dbReference type="SUPFAM" id="SSF56112">
    <property type="entry name" value="Protein kinase-like (PK-like)"/>
    <property type="match status" value="1"/>
</dbReference>
<dbReference type="GO" id="GO:0016020">
    <property type="term" value="C:membrane"/>
    <property type="evidence" value="ECO:0007669"/>
    <property type="project" value="UniProtKB-SubCell"/>
</dbReference>
<dbReference type="GO" id="GO:0005737">
    <property type="term" value="C:cytoplasm"/>
    <property type="evidence" value="ECO:0007669"/>
    <property type="project" value="TreeGrafter"/>
</dbReference>